<name>A0A401URS2_9CLOT</name>
<comment type="caution">
    <text evidence="4">The sequence shown here is derived from an EMBL/GenBank/DDBJ whole genome shotgun (WGS) entry which is preliminary data.</text>
</comment>
<dbReference type="EMBL" id="BHYK01000028">
    <property type="protein sequence ID" value="GCD12214.1"/>
    <property type="molecule type" value="Genomic_DNA"/>
</dbReference>
<comment type="subcellular location">
    <subcellularLocation>
        <location evidence="1">Membrane</location>
    </subcellularLocation>
</comment>
<dbReference type="InterPro" id="IPR012338">
    <property type="entry name" value="Beta-lactam/transpept-like"/>
</dbReference>
<dbReference type="GO" id="GO:0005886">
    <property type="term" value="C:plasma membrane"/>
    <property type="evidence" value="ECO:0007669"/>
    <property type="project" value="TreeGrafter"/>
</dbReference>
<keyword evidence="5" id="KW-1185">Reference proteome</keyword>
<dbReference type="AlphaFoldDB" id="A0A401URS2"/>
<evidence type="ECO:0000313" key="5">
    <source>
        <dbReference type="Proteomes" id="UP000287872"/>
    </source>
</evidence>
<dbReference type="PANTHER" id="PTHR30627:SF1">
    <property type="entry name" value="PEPTIDOGLYCAN D,D-TRANSPEPTIDASE FTSI"/>
    <property type="match status" value="1"/>
</dbReference>
<keyword evidence="2" id="KW-0472">Membrane</keyword>
<evidence type="ECO:0000256" key="1">
    <source>
        <dbReference type="ARBA" id="ARBA00004370"/>
    </source>
</evidence>
<accession>A0A401URS2</accession>
<dbReference type="Proteomes" id="UP000287872">
    <property type="component" value="Unassembled WGS sequence"/>
</dbReference>
<dbReference type="GO" id="GO:0071555">
    <property type="term" value="P:cell wall organization"/>
    <property type="evidence" value="ECO:0007669"/>
    <property type="project" value="TreeGrafter"/>
</dbReference>
<dbReference type="SUPFAM" id="SSF56601">
    <property type="entry name" value="beta-lactamase/transpeptidase-like"/>
    <property type="match status" value="1"/>
</dbReference>
<dbReference type="PANTHER" id="PTHR30627">
    <property type="entry name" value="PEPTIDOGLYCAN D,D-TRANSPEPTIDASE"/>
    <property type="match status" value="1"/>
</dbReference>
<dbReference type="InterPro" id="IPR001460">
    <property type="entry name" value="PCN-bd_Tpept"/>
</dbReference>
<reference evidence="4 5" key="1">
    <citation type="submission" date="2018-11" db="EMBL/GenBank/DDBJ databases">
        <title>Genome sequencing and assembly of Clostridium tagluense strain A121.</title>
        <authorList>
            <person name="Murakami T."/>
            <person name="Segawa T."/>
            <person name="Shcherbakova V.A."/>
            <person name="Mori H."/>
            <person name="Yoshimura Y."/>
        </authorList>
    </citation>
    <scope>NUCLEOTIDE SEQUENCE [LARGE SCALE GENOMIC DNA]</scope>
    <source>
        <strain evidence="4 5">A121</strain>
    </source>
</reference>
<dbReference type="Pfam" id="PF00905">
    <property type="entry name" value="Transpeptidase"/>
    <property type="match status" value="1"/>
</dbReference>
<gene>
    <name evidence="4" type="ORF">Ctaglu_38370</name>
</gene>
<evidence type="ECO:0000256" key="2">
    <source>
        <dbReference type="ARBA" id="ARBA00023136"/>
    </source>
</evidence>
<feature type="domain" description="Penicillin-binding protein transpeptidase" evidence="3">
    <location>
        <begin position="222"/>
        <end position="512"/>
    </location>
</feature>
<evidence type="ECO:0000313" key="4">
    <source>
        <dbReference type="EMBL" id="GCD12214.1"/>
    </source>
</evidence>
<evidence type="ECO:0000259" key="3">
    <source>
        <dbReference type="Pfam" id="PF00905"/>
    </source>
</evidence>
<dbReference type="Gene3D" id="3.40.710.10">
    <property type="entry name" value="DD-peptidase/beta-lactamase superfamily"/>
    <property type="match status" value="1"/>
</dbReference>
<sequence>MYIKGPDRKAMADAQYTIDEKYGLQYSLTDCKDNPLLDYNINYYAIIDPLDYFRFNEYTSKYDMQALTFILRNYNSNYDLYKINGRGNGQKIKYKIDEETYDKLKDIKGVKGFYAYAANELTGDKIWKIENLLSNPKYYKEGVKDPIFKSPNSLEMQIYNKTKNNEFTKIRFLKGVDGEISEGKIIEPENNINVKLTLDKEVQDRVEGILHEDKYKKYDQIGVVLMESSTGKIRAMAQKNDSTSNANLCNGFFAGSIFKVIVEEAGIDLNLIDKDKTIAVKGNIFKKADKHKIGYEYTLSEALSDSSNDIFAQLGWKIGIENMYDYARKQGLFNKVLNFEQEQSGKLEVDLSSPKIEDTSFTSIGQTARITPLQAISIPNTIINNGVYVQPTIIDSFLKGDKEILEKITSKTSRALKSETAETIKLHMMDVVKTGTGKQAYIKDMNIGGKTGTTSYKDKEKTKSDGWFVGFFHWKGKNYSMVVFVNNIGMNVNGIADEEGGGTAAPIFKEVVNALKK</sequence>
<organism evidence="4 5">
    <name type="scientific">Clostridium tagluense</name>
    <dbReference type="NCBI Taxonomy" id="360422"/>
    <lineage>
        <taxon>Bacteria</taxon>
        <taxon>Bacillati</taxon>
        <taxon>Bacillota</taxon>
        <taxon>Clostridia</taxon>
        <taxon>Eubacteriales</taxon>
        <taxon>Clostridiaceae</taxon>
        <taxon>Clostridium</taxon>
    </lineage>
</organism>
<dbReference type="GO" id="GO:0008658">
    <property type="term" value="F:penicillin binding"/>
    <property type="evidence" value="ECO:0007669"/>
    <property type="project" value="InterPro"/>
</dbReference>
<protein>
    <submittedName>
        <fullName evidence="4">Penicillin-binding protein</fullName>
    </submittedName>
</protein>
<dbReference type="InterPro" id="IPR050515">
    <property type="entry name" value="Beta-lactam/transpept"/>
</dbReference>
<proteinExistence type="predicted"/>